<feature type="compositionally biased region" description="Polar residues" evidence="1">
    <location>
        <begin position="278"/>
        <end position="294"/>
    </location>
</feature>
<feature type="region of interest" description="Disordered" evidence="1">
    <location>
        <begin position="446"/>
        <end position="471"/>
    </location>
</feature>
<dbReference type="EMBL" id="ML119678">
    <property type="protein sequence ID" value="RPA81623.1"/>
    <property type="molecule type" value="Genomic_DNA"/>
</dbReference>
<organism evidence="2 3">
    <name type="scientific">Ascobolus immersus RN42</name>
    <dbReference type="NCBI Taxonomy" id="1160509"/>
    <lineage>
        <taxon>Eukaryota</taxon>
        <taxon>Fungi</taxon>
        <taxon>Dikarya</taxon>
        <taxon>Ascomycota</taxon>
        <taxon>Pezizomycotina</taxon>
        <taxon>Pezizomycetes</taxon>
        <taxon>Pezizales</taxon>
        <taxon>Ascobolaceae</taxon>
        <taxon>Ascobolus</taxon>
    </lineage>
</organism>
<proteinExistence type="predicted"/>
<evidence type="ECO:0000256" key="1">
    <source>
        <dbReference type="SAM" id="MobiDB-lite"/>
    </source>
</evidence>
<protein>
    <recommendedName>
        <fullName evidence="4">Fungal N-terminal domain-containing protein</fullName>
    </recommendedName>
</protein>
<reference evidence="2 3" key="1">
    <citation type="journal article" date="2018" name="Nat. Ecol. Evol.">
        <title>Pezizomycetes genomes reveal the molecular basis of ectomycorrhizal truffle lifestyle.</title>
        <authorList>
            <person name="Murat C."/>
            <person name="Payen T."/>
            <person name="Noel B."/>
            <person name="Kuo A."/>
            <person name="Morin E."/>
            <person name="Chen J."/>
            <person name="Kohler A."/>
            <person name="Krizsan K."/>
            <person name="Balestrini R."/>
            <person name="Da Silva C."/>
            <person name="Montanini B."/>
            <person name="Hainaut M."/>
            <person name="Levati E."/>
            <person name="Barry K.W."/>
            <person name="Belfiori B."/>
            <person name="Cichocki N."/>
            <person name="Clum A."/>
            <person name="Dockter R.B."/>
            <person name="Fauchery L."/>
            <person name="Guy J."/>
            <person name="Iotti M."/>
            <person name="Le Tacon F."/>
            <person name="Lindquist E.A."/>
            <person name="Lipzen A."/>
            <person name="Malagnac F."/>
            <person name="Mello A."/>
            <person name="Molinier V."/>
            <person name="Miyauchi S."/>
            <person name="Poulain J."/>
            <person name="Riccioni C."/>
            <person name="Rubini A."/>
            <person name="Sitrit Y."/>
            <person name="Splivallo R."/>
            <person name="Traeger S."/>
            <person name="Wang M."/>
            <person name="Zifcakova L."/>
            <person name="Wipf D."/>
            <person name="Zambonelli A."/>
            <person name="Paolocci F."/>
            <person name="Nowrousian M."/>
            <person name="Ottonello S."/>
            <person name="Baldrian P."/>
            <person name="Spatafora J.W."/>
            <person name="Henrissat B."/>
            <person name="Nagy L.G."/>
            <person name="Aury J.M."/>
            <person name="Wincker P."/>
            <person name="Grigoriev I.V."/>
            <person name="Bonfante P."/>
            <person name="Martin F.M."/>
        </authorList>
    </citation>
    <scope>NUCLEOTIDE SEQUENCE [LARGE SCALE GENOMIC DNA]</scope>
    <source>
        <strain evidence="2 3">RN42</strain>
    </source>
</reference>
<feature type="region of interest" description="Disordered" evidence="1">
    <location>
        <begin position="410"/>
        <end position="429"/>
    </location>
</feature>
<gene>
    <name evidence="2" type="ORF">BJ508DRAFT_414680</name>
</gene>
<dbReference type="STRING" id="1160509.A0A3N4I6B6"/>
<sequence>MSSSLLSVLPSTIAAGIQLVQLLEELKTAPFDIRDIEREVSELCSILHQLRDRARTRSNTTSTREEDDRTKQLREENERQLGAFLLNCDGVLQETSKLLGRYRKRGKIGFAERLSWSMDGQKKAEKMYKRLEASKLTLNIAVSLLTEQRVKEAGDTVDLIHGNTQTILSQINCLLERIDEDDIETSSTLVQPPSEYSFTVRRYLESASTYAGSVASDTQGDILDTEEVHGDEEHRASLQIDLTSSSRHNSLLQSQAASDARPGYPNPSPTPSLDSPEITKSLNGPSGANDNQPKQIAPGVEGTATPTPNSPEVSKIVNNPDDSCGNQPEQIELSLDGTTPNLDSPESTNILSNQDHFNDNQLESEQIVLNGDETTTPNNIPESIVTSTLSEPLSSGLLPTDNTKNLNASLKPHPTGLRVSDTAHENPTEQRIDTTPDVHAMAVEHHHGQELVHPVQNRTRSKARPDSRKRDKVVVRRMEGSRGLRRAAKDENSKQQAITKKAILDPTAALRQIDGQKEITVYVSYCTPEPDNSQPPERAIRGMLYFDGRSFSLILNHPLPRIGRQNELALFRFRVYTRTGQRSANTALYHRQRNVYY</sequence>
<dbReference type="Proteomes" id="UP000275078">
    <property type="component" value="Unassembled WGS sequence"/>
</dbReference>
<feature type="region of interest" description="Disordered" evidence="1">
    <location>
        <begin position="240"/>
        <end position="312"/>
    </location>
</feature>
<dbReference type="AlphaFoldDB" id="A0A3N4I6B6"/>
<name>A0A3N4I6B6_ASCIM</name>
<evidence type="ECO:0000313" key="3">
    <source>
        <dbReference type="Proteomes" id="UP000275078"/>
    </source>
</evidence>
<feature type="compositionally biased region" description="Polar residues" evidence="1">
    <location>
        <begin position="240"/>
        <end position="257"/>
    </location>
</feature>
<keyword evidence="3" id="KW-1185">Reference proteome</keyword>
<dbReference type="OrthoDB" id="524326at2759"/>
<evidence type="ECO:0008006" key="4">
    <source>
        <dbReference type="Google" id="ProtNLM"/>
    </source>
</evidence>
<accession>A0A3N4I6B6</accession>
<evidence type="ECO:0000313" key="2">
    <source>
        <dbReference type="EMBL" id="RPA81623.1"/>
    </source>
</evidence>